<proteinExistence type="predicted"/>
<feature type="signal peptide" evidence="2">
    <location>
        <begin position="1"/>
        <end position="25"/>
    </location>
</feature>
<dbReference type="PROSITE" id="PS51257">
    <property type="entry name" value="PROKAR_LIPOPROTEIN"/>
    <property type="match status" value="1"/>
</dbReference>
<dbReference type="EMBL" id="JAAXKZ010000060">
    <property type="protein sequence ID" value="NMH93192.1"/>
    <property type="molecule type" value="Genomic_DNA"/>
</dbReference>
<comment type="caution">
    <text evidence="3">The sequence shown here is derived from an EMBL/GenBank/DDBJ whole genome shotgun (WGS) entry which is preliminary data.</text>
</comment>
<sequence>MQGVTHRTLTAIGVAAVAFSIAACGASPGQQSGQSSAPAAPAATAPPVVTAAPPTAAPPTAAPVQSSWIMPDLVGSNLQEAQDTIQRLTSFGIAVTTSHDATGAARQQVLDRNWKVCSQSVAPGETITTSTTIDFGAVKLEEAC</sequence>
<feature type="region of interest" description="Disordered" evidence="1">
    <location>
        <begin position="28"/>
        <end position="63"/>
    </location>
</feature>
<name>A0A848DKH7_9PSEU</name>
<feature type="chain" id="PRO_5039731319" evidence="2">
    <location>
        <begin position="26"/>
        <end position="144"/>
    </location>
</feature>
<feature type="compositionally biased region" description="Low complexity" evidence="1">
    <location>
        <begin position="28"/>
        <end position="54"/>
    </location>
</feature>
<evidence type="ECO:0000256" key="1">
    <source>
        <dbReference type="SAM" id="MobiDB-lite"/>
    </source>
</evidence>
<organism evidence="3 4">
    <name type="scientific">Pseudonocardia bannensis</name>
    <dbReference type="NCBI Taxonomy" id="630973"/>
    <lineage>
        <taxon>Bacteria</taxon>
        <taxon>Bacillati</taxon>
        <taxon>Actinomycetota</taxon>
        <taxon>Actinomycetes</taxon>
        <taxon>Pseudonocardiales</taxon>
        <taxon>Pseudonocardiaceae</taxon>
        <taxon>Pseudonocardia</taxon>
    </lineage>
</organism>
<dbReference type="Gene3D" id="3.30.10.20">
    <property type="match status" value="1"/>
</dbReference>
<protein>
    <submittedName>
        <fullName evidence="3">PASTA domain-containing protein</fullName>
    </submittedName>
</protein>
<reference evidence="3 4" key="1">
    <citation type="submission" date="2020-04" db="EMBL/GenBank/DDBJ databases">
        <authorList>
            <person name="Klaysubun C."/>
            <person name="Duangmal K."/>
            <person name="Lipun K."/>
        </authorList>
    </citation>
    <scope>NUCLEOTIDE SEQUENCE [LARGE SCALE GENOMIC DNA]</scope>
    <source>
        <strain evidence="3 4">DSM 45300</strain>
    </source>
</reference>
<evidence type="ECO:0000313" key="3">
    <source>
        <dbReference type="EMBL" id="NMH93192.1"/>
    </source>
</evidence>
<keyword evidence="2" id="KW-0732">Signal</keyword>
<dbReference type="Proteomes" id="UP000586918">
    <property type="component" value="Unassembled WGS sequence"/>
</dbReference>
<accession>A0A848DKH7</accession>
<evidence type="ECO:0000256" key="2">
    <source>
        <dbReference type="SAM" id="SignalP"/>
    </source>
</evidence>
<keyword evidence="4" id="KW-1185">Reference proteome</keyword>
<dbReference type="AlphaFoldDB" id="A0A848DKH7"/>
<gene>
    <name evidence="3" type="ORF">HF519_16765</name>
</gene>
<evidence type="ECO:0000313" key="4">
    <source>
        <dbReference type="Proteomes" id="UP000586918"/>
    </source>
</evidence>